<protein>
    <recommendedName>
        <fullName evidence="4">Probable multidrug resistance protein NorM</fullName>
    </recommendedName>
    <alternativeName>
        <fullName evidence="12">Multidrug-efflux transporter</fullName>
    </alternativeName>
</protein>
<feature type="transmembrane region" description="Helical" evidence="13">
    <location>
        <begin position="236"/>
        <end position="265"/>
    </location>
</feature>
<evidence type="ECO:0000256" key="9">
    <source>
        <dbReference type="ARBA" id="ARBA00022989"/>
    </source>
</evidence>
<dbReference type="EMBL" id="JBEPMK010000003">
    <property type="protein sequence ID" value="MET3644379.1"/>
    <property type="molecule type" value="Genomic_DNA"/>
</dbReference>
<feature type="transmembrane region" description="Helical" evidence="13">
    <location>
        <begin position="388"/>
        <end position="411"/>
    </location>
</feature>
<sequence>MHPTKTLREKYILFFKLFIPILIYQFANFSASFIDTMMTGQFSTQDLAGVSMASSLWNPFFSLLTGIVSALVPIIGHRLGRGEKAAIREELHQFLYLACGLSVFLLLLIYFGAIPALGLFGLEPHVLAVGQQYLSFICLGIFPLLLFSVFCSFFDALGLTRMSMYLMLLLVPFNSFFNYVLIFGKLGLPRLGGAGAGLGTSLSYWLLLVVILVVMQVDERIRAYQIWKWSPINPKLLVDGLRLGLPIGLQIFAEVAIFAVVGLLMAKFSSQIIAAHQAAMNFATLMYAFPVSVSMALPIVISYELGAKRAQAVRDYTRIGRLVAMGFAGFTLTFLYFFRGQVAGLYGHDAEFIQTTSNFLTFALFFQLADAFAAPLQGILRGYKDTTMPFVIGVGAYWSMSLPLAFLLGNTTDLGPVAYWIGLIMGIVSCGLLLQLRLKKVARETLTSTRLT</sequence>
<keyword evidence="15" id="KW-1185">Reference proteome</keyword>
<evidence type="ECO:0000256" key="2">
    <source>
        <dbReference type="ARBA" id="ARBA00004651"/>
    </source>
</evidence>
<reference evidence="14 15" key="1">
    <citation type="submission" date="2024-06" db="EMBL/GenBank/DDBJ databases">
        <title>Genomic Encyclopedia of Type Strains, Phase IV (KMG-IV): sequencing the most valuable type-strain genomes for metagenomic binning, comparative biology and taxonomic classification.</title>
        <authorList>
            <person name="Goeker M."/>
        </authorList>
    </citation>
    <scope>NUCLEOTIDE SEQUENCE [LARGE SCALE GENOMIC DNA]</scope>
    <source>
        <strain evidence="14 15">DSM 15349</strain>
    </source>
</reference>
<keyword evidence="8 13" id="KW-0812">Transmembrane</keyword>
<feature type="transmembrane region" description="Helical" evidence="13">
    <location>
        <begin position="54"/>
        <end position="74"/>
    </location>
</feature>
<evidence type="ECO:0000313" key="14">
    <source>
        <dbReference type="EMBL" id="MET3644379.1"/>
    </source>
</evidence>
<evidence type="ECO:0000313" key="15">
    <source>
        <dbReference type="Proteomes" id="UP001549055"/>
    </source>
</evidence>
<feature type="transmembrane region" description="Helical" evidence="13">
    <location>
        <begin position="417"/>
        <end position="436"/>
    </location>
</feature>
<comment type="caution">
    <text evidence="14">The sequence shown here is derived from an EMBL/GenBank/DDBJ whole genome shotgun (WGS) entry which is preliminary data.</text>
</comment>
<feature type="transmembrane region" description="Helical" evidence="13">
    <location>
        <begin position="12"/>
        <end position="34"/>
    </location>
</feature>
<accession>A0ABV2JKB6</accession>
<evidence type="ECO:0000256" key="6">
    <source>
        <dbReference type="ARBA" id="ARBA00022449"/>
    </source>
</evidence>
<dbReference type="InterPro" id="IPR002528">
    <property type="entry name" value="MATE_fam"/>
</dbReference>
<feature type="transmembrane region" description="Helical" evidence="13">
    <location>
        <begin position="285"/>
        <end position="307"/>
    </location>
</feature>
<comment type="function">
    <text evidence="1">Multidrug efflux pump.</text>
</comment>
<comment type="subcellular location">
    <subcellularLocation>
        <location evidence="2">Cell membrane</location>
        <topology evidence="2">Multi-pass membrane protein</topology>
    </subcellularLocation>
</comment>
<evidence type="ECO:0000256" key="10">
    <source>
        <dbReference type="ARBA" id="ARBA00023065"/>
    </source>
</evidence>
<dbReference type="CDD" id="cd13131">
    <property type="entry name" value="MATE_NorM_like"/>
    <property type="match status" value="1"/>
</dbReference>
<feature type="transmembrane region" description="Helical" evidence="13">
    <location>
        <begin position="94"/>
        <end position="113"/>
    </location>
</feature>
<organism evidence="14 15">
    <name type="scientific">Streptococcus gallinaceus</name>
    <dbReference type="NCBI Taxonomy" id="165758"/>
    <lineage>
        <taxon>Bacteria</taxon>
        <taxon>Bacillati</taxon>
        <taxon>Bacillota</taxon>
        <taxon>Bacilli</taxon>
        <taxon>Lactobacillales</taxon>
        <taxon>Streptococcaceae</taxon>
        <taxon>Streptococcus</taxon>
    </lineage>
</organism>
<dbReference type="PANTHER" id="PTHR43298">
    <property type="entry name" value="MULTIDRUG RESISTANCE PROTEIN NORM-RELATED"/>
    <property type="match status" value="1"/>
</dbReference>
<keyword evidence="5" id="KW-0813">Transport</keyword>
<feature type="transmembrane region" description="Helical" evidence="13">
    <location>
        <begin position="133"/>
        <end position="154"/>
    </location>
</feature>
<feature type="transmembrane region" description="Helical" evidence="13">
    <location>
        <begin position="166"/>
        <end position="188"/>
    </location>
</feature>
<dbReference type="RefSeq" id="WP_354280662.1">
    <property type="nucleotide sequence ID" value="NZ_JBEPMK010000003.1"/>
</dbReference>
<dbReference type="InterPro" id="IPR048279">
    <property type="entry name" value="MdtK-like"/>
</dbReference>
<keyword evidence="7" id="KW-1003">Cell membrane</keyword>
<name>A0ABV2JKB6_9STRE</name>
<dbReference type="Pfam" id="PF01554">
    <property type="entry name" value="MatE"/>
    <property type="match status" value="2"/>
</dbReference>
<keyword evidence="10" id="KW-0406">Ion transport</keyword>
<dbReference type="PIRSF" id="PIRSF006603">
    <property type="entry name" value="DinF"/>
    <property type="match status" value="1"/>
</dbReference>
<dbReference type="NCBIfam" id="TIGR00797">
    <property type="entry name" value="matE"/>
    <property type="match status" value="1"/>
</dbReference>
<comment type="similarity">
    <text evidence="3">Belongs to the multi antimicrobial extrusion (MATE) (TC 2.A.66.1) family.</text>
</comment>
<evidence type="ECO:0000256" key="7">
    <source>
        <dbReference type="ARBA" id="ARBA00022475"/>
    </source>
</evidence>
<gene>
    <name evidence="14" type="ORF">ABID27_001003</name>
</gene>
<evidence type="ECO:0000256" key="5">
    <source>
        <dbReference type="ARBA" id="ARBA00022448"/>
    </source>
</evidence>
<evidence type="ECO:0000256" key="11">
    <source>
        <dbReference type="ARBA" id="ARBA00023136"/>
    </source>
</evidence>
<feature type="transmembrane region" description="Helical" evidence="13">
    <location>
        <begin position="194"/>
        <end position="215"/>
    </location>
</feature>
<evidence type="ECO:0000256" key="8">
    <source>
        <dbReference type="ARBA" id="ARBA00022692"/>
    </source>
</evidence>
<evidence type="ECO:0000256" key="4">
    <source>
        <dbReference type="ARBA" id="ARBA00020268"/>
    </source>
</evidence>
<evidence type="ECO:0000256" key="13">
    <source>
        <dbReference type="SAM" id="Phobius"/>
    </source>
</evidence>
<keyword evidence="11 13" id="KW-0472">Membrane</keyword>
<evidence type="ECO:0000256" key="12">
    <source>
        <dbReference type="ARBA" id="ARBA00031636"/>
    </source>
</evidence>
<feature type="transmembrane region" description="Helical" evidence="13">
    <location>
        <begin position="358"/>
        <end position="376"/>
    </location>
</feature>
<feature type="transmembrane region" description="Helical" evidence="13">
    <location>
        <begin position="319"/>
        <end position="338"/>
    </location>
</feature>
<evidence type="ECO:0000256" key="1">
    <source>
        <dbReference type="ARBA" id="ARBA00003408"/>
    </source>
</evidence>
<keyword evidence="9 13" id="KW-1133">Transmembrane helix</keyword>
<dbReference type="InterPro" id="IPR050222">
    <property type="entry name" value="MATE_MdtK"/>
</dbReference>
<evidence type="ECO:0000256" key="3">
    <source>
        <dbReference type="ARBA" id="ARBA00010199"/>
    </source>
</evidence>
<dbReference type="PANTHER" id="PTHR43298:SF2">
    <property type="entry name" value="FMN_FAD EXPORTER YEEO-RELATED"/>
    <property type="match status" value="1"/>
</dbReference>
<proteinExistence type="inferred from homology"/>
<keyword evidence="6" id="KW-0050">Antiport</keyword>
<dbReference type="Proteomes" id="UP001549055">
    <property type="component" value="Unassembled WGS sequence"/>
</dbReference>